<dbReference type="RefSeq" id="WP_263723526.1">
    <property type="nucleotide sequence ID" value="NZ_JAOWLA010000051.1"/>
</dbReference>
<evidence type="ECO:0000313" key="1">
    <source>
        <dbReference type="EMBL" id="MCV2866982.1"/>
    </source>
</evidence>
<evidence type="ECO:0008006" key="3">
    <source>
        <dbReference type="Google" id="ProtNLM"/>
    </source>
</evidence>
<proteinExistence type="predicted"/>
<keyword evidence="2" id="KW-1185">Reference proteome</keyword>
<sequence>MDEILFLGLSIWSFAQDRNVMNFCLPGFCADPIDFDYQLTSNSICLFDTEQEIEGCYDLVARDGQLDWIDETGTPATTVFTAFHGNDYDQFGVAFEHFNQEMTLRFEQAQEKRILTGLRSLGLLDALPEKGFDASVRRAIVELQRRNGIFPSGFVDEASFRVILGHDPLGPALEPGELTAQAAGGGTTSATPPDCFQSPSIDCLLDLALESANAKEPRRESALFDVVELFGFAGKFEEGLELANTFEDETQRQDALERLSRGLSAAGMFTDARSIARSIEGAAARASALRQVASKLAEADDTEIASEVLQDALKELDQIGGSDERFDALIYSAEVQTRLEMMDAARASLAQAYAIAMEFADVADKSSALVRVARMQVEADENEQAGRIVEEVLAIATTIEAPRDRAIRLVDVARLLVQTGFVDRAVSVLEDARKVVGQIESKVYRGSATMEIVEVFAEVGMAGEAMATIETIERESYRGYALRSAVGALARAGLVEKAQEFADRIEDREDRAYAYWLITMTLVRAGKAEQAMPLITAALELAQGLSVEERATRMAYIAGVQAEAGMRDEALASLEIALKAARQFRTDKERLWWPMHVITEVWIELAR</sequence>
<dbReference type="InterPro" id="IPR011990">
    <property type="entry name" value="TPR-like_helical_dom_sf"/>
</dbReference>
<accession>A0ABT2Z765</accession>
<dbReference type="Gene3D" id="1.25.40.10">
    <property type="entry name" value="Tetratricopeptide repeat domain"/>
    <property type="match status" value="3"/>
</dbReference>
<protein>
    <recommendedName>
        <fullName evidence="3">Peptidoglycan binding-like domain-containing protein</fullName>
    </recommendedName>
</protein>
<organism evidence="1 2">
    <name type="scientific">Albidovulum sediminicola</name>
    <dbReference type="NCBI Taxonomy" id="2984331"/>
    <lineage>
        <taxon>Bacteria</taxon>
        <taxon>Pseudomonadati</taxon>
        <taxon>Pseudomonadota</taxon>
        <taxon>Alphaproteobacteria</taxon>
        <taxon>Rhodobacterales</taxon>
        <taxon>Paracoccaceae</taxon>
        <taxon>Albidovulum</taxon>
    </lineage>
</organism>
<gene>
    <name evidence="1" type="ORF">OE647_20025</name>
</gene>
<name>A0ABT2Z765_9RHOB</name>
<dbReference type="Proteomes" id="UP001652503">
    <property type="component" value="Unassembled WGS sequence"/>
</dbReference>
<comment type="caution">
    <text evidence="1">The sequence shown here is derived from an EMBL/GenBank/DDBJ whole genome shotgun (WGS) entry which is preliminary data.</text>
</comment>
<dbReference type="SUPFAM" id="SSF48452">
    <property type="entry name" value="TPR-like"/>
    <property type="match status" value="2"/>
</dbReference>
<reference evidence="1 2" key="1">
    <citation type="submission" date="2022-10" db="EMBL/GenBank/DDBJ databases">
        <title>Defluviimonas sp. nov., isolated from ocean surface water.</title>
        <authorList>
            <person name="He W."/>
            <person name="Wang L."/>
            <person name="Zhang D.-F."/>
        </authorList>
    </citation>
    <scope>NUCLEOTIDE SEQUENCE [LARGE SCALE GENOMIC DNA]</scope>
    <source>
        <strain evidence="1 2">WL0075</strain>
    </source>
</reference>
<dbReference type="EMBL" id="JAOWLA010000051">
    <property type="protein sequence ID" value="MCV2866982.1"/>
    <property type="molecule type" value="Genomic_DNA"/>
</dbReference>
<evidence type="ECO:0000313" key="2">
    <source>
        <dbReference type="Proteomes" id="UP001652503"/>
    </source>
</evidence>